<dbReference type="AlphaFoldDB" id="A0A7W6DXL7"/>
<keyword evidence="5 6" id="KW-0408">Iron</keyword>
<keyword evidence="10" id="KW-1185">Reference proteome</keyword>
<dbReference type="InterPro" id="IPR002327">
    <property type="entry name" value="Cyt_c_1A/1B"/>
</dbReference>
<dbReference type="InterPro" id="IPR036909">
    <property type="entry name" value="Cyt_c-like_dom_sf"/>
</dbReference>
<evidence type="ECO:0000256" key="2">
    <source>
        <dbReference type="ARBA" id="ARBA00022617"/>
    </source>
</evidence>
<dbReference type="Proteomes" id="UP000541426">
    <property type="component" value="Unassembled WGS sequence"/>
</dbReference>
<dbReference type="Gene3D" id="1.10.760.10">
    <property type="entry name" value="Cytochrome c-like domain"/>
    <property type="match status" value="1"/>
</dbReference>
<dbReference type="PROSITE" id="PS51007">
    <property type="entry name" value="CYTC"/>
    <property type="match status" value="1"/>
</dbReference>
<evidence type="ECO:0000256" key="5">
    <source>
        <dbReference type="ARBA" id="ARBA00023004"/>
    </source>
</evidence>
<gene>
    <name evidence="9" type="ORF">GGQ68_004389</name>
</gene>
<organism evidence="9 10">
    <name type="scientific">Sagittula marina</name>
    <dbReference type="NCBI Taxonomy" id="943940"/>
    <lineage>
        <taxon>Bacteria</taxon>
        <taxon>Pseudomonadati</taxon>
        <taxon>Pseudomonadota</taxon>
        <taxon>Alphaproteobacteria</taxon>
        <taxon>Rhodobacterales</taxon>
        <taxon>Roseobacteraceae</taxon>
        <taxon>Sagittula</taxon>
    </lineage>
</organism>
<evidence type="ECO:0000256" key="7">
    <source>
        <dbReference type="SAM" id="SignalP"/>
    </source>
</evidence>
<sequence>MKPIFLAIALTSASTIAMAESHATGDPAAGEKVFNQCKTCHVIEDADGNAIQKGGKVGPNLYGVVGRTAGSVEGFRYSKYMVAAGEQGLAWDEDHFAVYVKDASAFLKDYLDDKSARGKMTYRLRDDQDALDVWAYLASVGPEPDMTDADAPSN</sequence>
<dbReference type="GO" id="GO:0020037">
    <property type="term" value="F:heme binding"/>
    <property type="evidence" value="ECO:0007669"/>
    <property type="project" value="InterPro"/>
</dbReference>
<evidence type="ECO:0000256" key="4">
    <source>
        <dbReference type="ARBA" id="ARBA00022982"/>
    </source>
</evidence>
<keyword evidence="2 6" id="KW-0349">Heme</keyword>
<evidence type="ECO:0000256" key="3">
    <source>
        <dbReference type="ARBA" id="ARBA00022723"/>
    </source>
</evidence>
<feature type="chain" id="PRO_5030808135" evidence="7">
    <location>
        <begin position="20"/>
        <end position="154"/>
    </location>
</feature>
<dbReference type="SUPFAM" id="SSF46626">
    <property type="entry name" value="Cytochrome c"/>
    <property type="match status" value="1"/>
</dbReference>
<keyword evidence="4" id="KW-0249">Electron transport</keyword>
<name>A0A7W6DXL7_9RHOB</name>
<accession>A0A7W6DXL7</accession>
<dbReference type="RefSeq" id="WP_183969540.1">
    <property type="nucleotide sequence ID" value="NZ_BAABBZ010000054.1"/>
</dbReference>
<protein>
    <submittedName>
        <fullName evidence="9">Cytochrome c</fullName>
    </submittedName>
</protein>
<evidence type="ECO:0000256" key="1">
    <source>
        <dbReference type="ARBA" id="ARBA00022448"/>
    </source>
</evidence>
<keyword evidence="3 6" id="KW-0479">Metal-binding</keyword>
<comment type="caution">
    <text evidence="9">The sequence shown here is derived from an EMBL/GenBank/DDBJ whole genome shotgun (WGS) entry which is preliminary data.</text>
</comment>
<proteinExistence type="predicted"/>
<dbReference type="GO" id="GO:0046872">
    <property type="term" value="F:metal ion binding"/>
    <property type="evidence" value="ECO:0007669"/>
    <property type="project" value="UniProtKB-KW"/>
</dbReference>
<evidence type="ECO:0000313" key="10">
    <source>
        <dbReference type="Proteomes" id="UP000541426"/>
    </source>
</evidence>
<dbReference type="InterPro" id="IPR009056">
    <property type="entry name" value="Cyt_c-like_dom"/>
</dbReference>
<feature type="signal peptide" evidence="7">
    <location>
        <begin position="1"/>
        <end position="19"/>
    </location>
</feature>
<dbReference type="GO" id="GO:0009055">
    <property type="term" value="F:electron transfer activity"/>
    <property type="evidence" value="ECO:0007669"/>
    <property type="project" value="InterPro"/>
</dbReference>
<keyword evidence="7" id="KW-0732">Signal</keyword>
<feature type="domain" description="Cytochrome c" evidence="8">
    <location>
        <begin position="25"/>
        <end position="141"/>
    </location>
</feature>
<dbReference type="PANTHER" id="PTHR11961">
    <property type="entry name" value="CYTOCHROME C"/>
    <property type="match status" value="1"/>
</dbReference>
<reference evidence="9 10" key="1">
    <citation type="submission" date="2020-08" db="EMBL/GenBank/DDBJ databases">
        <title>Genomic Encyclopedia of Type Strains, Phase IV (KMG-IV): sequencing the most valuable type-strain genomes for metagenomic binning, comparative biology and taxonomic classification.</title>
        <authorList>
            <person name="Goeker M."/>
        </authorList>
    </citation>
    <scope>NUCLEOTIDE SEQUENCE [LARGE SCALE GENOMIC DNA]</scope>
    <source>
        <strain evidence="9 10">DSM 102235</strain>
    </source>
</reference>
<keyword evidence="1" id="KW-0813">Transport</keyword>
<dbReference type="EMBL" id="JACIEJ010000015">
    <property type="protein sequence ID" value="MBB3988033.1"/>
    <property type="molecule type" value="Genomic_DNA"/>
</dbReference>
<evidence type="ECO:0000259" key="8">
    <source>
        <dbReference type="PROSITE" id="PS51007"/>
    </source>
</evidence>
<dbReference type="Pfam" id="PF00034">
    <property type="entry name" value="Cytochrom_C"/>
    <property type="match status" value="1"/>
</dbReference>
<evidence type="ECO:0000256" key="6">
    <source>
        <dbReference type="PROSITE-ProRule" id="PRU00433"/>
    </source>
</evidence>
<evidence type="ECO:0000313" key="9">
    <source>
        <dbReference type="EMBL" id="MBB3988033.1"/>
    </source>
</evidence>